<dbReference type="InterPro" id="IPR022192">
    <property type="entry name" value="SUV3_C"/>
</dbReference>
<evidence type="ECO:0000256" key="1">
    <source>
        <dbReference type="ARBA" id="ARBA00001936"/>
    </source>
</evidence>
<dbReference type="AlphaFoldDB" id="A0A024GRG4"/>
<dbReference type="SUPFAM" id="SSF52540">
    <property type="entry name" value="P-loop containing nucleoside triphosphate hydrolases"/>
    <property type="match status" value="1"/>
</dbReference>
<dbReference type="EC" id="3.6.4.13" evidence="4"/>
<dbReference type="PROSITE" id="PS51194">
    <property type="entry name" value="HELICASE_CTER"/>
    <property type="match status" value="1"/>
</dbReference>
<dbReference type="FunFam" id="3.40.50.300:FF:000957">
    <property type="entry name" value="ATP-dependent RNA helicase SUV3L, mitochondrial"/>
    <property type="match status" value="1"/>
</dbReference>
<evidence type="ECO:0000256" key="9">
    <source>
        <dbReference type="ARBA" id="ARBA00022946"/>
    </source>
</evidence>
<dbReference type="STRING" id="65357.A0A024GRG4"/>
<dbReference type="Proteomes" id="UP000053237">
    <property type="component" value="Unassembled WGS sequence"/>
</dbReference>
<keyword evidence="7" id="KW-0347">Helicase</keyword>
<feature type="region of interest" description="Disordered" evidence="12">
    <location>
        <begin position="747"/>
        <end position="774"/>
    </location>
</feature>
<evidence type="ECO:0000256" key="11">
    <source>
        <dbReference type="ARBA" id="ARBA00047984"/>
    </source>
</evidence>
<evidence type="ECO:0000256" key="10">
    <source>
        <dbReference type="ARBA" id="ARBA00023128"/>
    </source>
</evidence>
<dbReference type="InParanoid" id="A0A024GRG4"/>
<dbReference type="InterPro" id="IPR041082">
    <property type="entry name" value="Suv3_C_1"/>
</dbReference>
<dbReference type="CDD" id="cd18805">
    <property type="entry name" value="SF2_C_suv3"/>
    <property type="match status" value="1"/>
</dbReference>
<dbReference type="InterPro" id="IPR044774">
    <property type="entry name" value="Suv3_DEXQc"/>
</dbReference>
<dbReference type="Pfam" id="PF00271">
    <property type="entry name" value="Helicase_C"/>
    <property type="match status" value="1"/>
</dbReference>
<evidence type="ECO:0000256" key="8">
    <source>
        <dbReference type="ARBA" id="ARBA00022840"/>
    </source>
</evidence>
<dbReference type="FunFam" id="3.40.50.300:FF:000269">
    <property type="entry name" value="ATP-dependent RNA helicase SUPV3L1, mitochondrial"/>
    <property type="match status" value="1"/>
</dbReference>
<dbReference type="InterPro" id="IPR001650">
    <property type="entry name" value="Helicase_C-like"/>
</dbReference>
<dbReference type="GO" id="GO:0045025">
    <property type="term" value="C:mitochondrial degradosome"/>
    <property type="evidence" value="ECO:0007669"/>
    <property type="project" value="TreeGrafter"/>
</dbReference>
<dbReference type="GO" id="GO:0005524">
    <property type="term" value="F:ATP binding"/>
    <property type="evidence" value="ECO:0007669"/>
    <property type="project" value="UniProtKB-KW"/>
</dbReference>
<dbReference type="InterPro" id="IPR055206">
    <property type="entry name" value="DEXQc_SUV3"/>
</dbReference>
<dbReference type="SMART" id="SM00490">
    <property type="entry name" value="HELICc"/>
    <property type="match status" value="1"/>
</dbReference>
<dbReference type="PANTHER" id="PTHR12131">
    <property type="entry name" value="ATP-DEPENDENT RNA AND DNA HELICASE"/>
    <property type="match status" value="1"/>
</dbReference>
<evidence type="ECO:0000256" key="5">
    <source>
        <dbReference type="ARBA" id="ARBA00022741"/>
    </source>
</evidence>
<dbReference type="Gene3D" id="1.20.272.40">
    <property type="match status" value="1"/>
</dbReference>
<gene>
    <name evidence="14" type="ORF">BN9_101230</name>
</gene>
<dbReference type="Pfam" id="PF22527">
    <property type="entry name" value="DEXQc_Suv3"/>
    <property type="match status" value="1"/>
</dbReference>
<comment type="cofactor">
    <cofactor evidence="2">
        <name>Mg(2+)</name>
        <dbReference type="ChEBI" id="CHEBI:18420"/>
    </cofactor>
</comment>
<keyword evidence="6" id="KW-0378">Hydrolase</keyword>
<proteinExistence type="predicted"/>
<dbReference type="GO" id="GO:0000965">
    <property type="term" value="P:mitochondrial RNA 3'-end processing"/>
    <property type="evidence" value="ECO:0007669"/>
    <property type="project" value="TreeGrafter"/>
</dbReference>
<keyword evidence="5" id="KW-0547">Nucleotide-binding</keyword>
<comment type="cofactor">
    <cofactor evidence="1">
        <name>Mn(2+)</name>
        <dbReference type="ChEBI" id="CHEBI:29035"/>
    </cofactor>
</comment>
<dbReference type="GO" id="GO:0016787">
    <property type="term" value="F:hydrolase activity"/>
    <property type="evidence" value="ECO:0007669"/>
    <property type="project" value="UniProtKB-KW"/>
</dbReference>
<evidence type="ECO:0000256" key="3">
    <source>
        <dbReference type="ARBA" id="ARBA00004173"/>
    </source>
</evidence>
<dbReference type="Gene3D" id="1.20.58.1080">
    <property type="match status" value="1"/>
</dbReference>
<dbReference type="CDD" id="cd17913">
    <property type="entry name" value="DEXQc_Suv3"/>
    <property type="match status" value="1"/>
</dbReference>
<evidence type="ECO:0000256" key="7">
    <source>
        <dbReference type="ARBA" id="ARBA00022806"/>
    </source>
</evidence>
<comment type="caution">
    <text evidence="14">The sequence shown here is derived from an EMBL/GenBank/DDBJ whole genome shotgun (WGS) entry which is preliminary data.</text>
</comment>
<keyword evidence="9" id="KW-0809">Transit peptide</keyword>
<keyword evidence="15" id="KW-1185">Reference proteome</keyword>
<sequence>MRRQPLIALQRNTVAVVKLLPEDCTPVKQFRQPRNFMNRVPQHLTNNRFIYFSTVRQSSNLATQQTKDEESEIQPKNDYIDSKNAAVYWPSGVAKNMHRILKAFPRDLDVKKLAVGSGMNANEWPLISSAFQKQFLKNPSKFFRTQDDLLEFVDAFRQKLDTDRSIDVSVSGSSTMFLLYPMFLSFATKSYYFHREQSDISDESTQMTREGTSSINDNVEFNALRLRELTDLRLPHELYPRSNGLKRKIIYHEGPTNSGKTYNALERLKKACTGGEYSGGLYCGPLRLLALEIYERLNLEGFYTSLVTGQEKKIMPHATHVASTVEMANINVKWDVAVIDEVQLIGDLQRGWAWTRALFGLQAREIHVCGSGDAVNLIRKFAETTGDEFELKSYKRRSSLEIEKSHVSSLNQIQAGDCVVAFSRREIYQIKRDIERTTGMKCCIVYGLLPPQTRSQQARLFNDPNSGYSVLVASDAIGMGLNLNIRRIIFSNVKKYSGASGGMADISPSLVKQIAGRAGRYGTQFADVGKVSSFRKEDLDYIRTSFHEPLTPLRSAGLFPNSEQMEQFAAHLPGVTDLAELVDKYVMLARLDGEYFMCNHADLKESADLLKDIPLVLSDRFTFCMAPLNTRNMLARRIFQDYASAHAKLDRVKLDIYLPRYAPRTSEALRDVEIKAQIIDLYLWLSQRFPDTFVEQELAITLKTQVLVLVEQGLHNTTYNVKKEQIASQRSTKYIKKGSFEQAYAQRKTYNRQTQRPHQIKKEEPESPSDELDGLSRATRWFNSLSESFFQKKL</sequence>
<dbReference type="Gene3D" id="3.40.50.300">
    <property type="entry name" value="P-loop containing nucleotide triphosphate hydrolases"/>
    <property type="match status" value="2"/>
</dbReference>
<dbReference type="Pfam" id="PF12513">
    <property type="entry name" value="SUV3_C"/>
    <property type="match status" value="1"/>
</dbReference>
<feature type="domain" description="Helicase C-terminal" evidence="13">
    <location>
        <begin position="401"/>
        <end position="566"/>
    </location>
</feature>
<keyword evidence="10" id="KW-0496">Mitochondrion</keyword>
<dbReference type="InterPro" id="IPR050699">
    <property type="entry name" value="RNA-DNA_Helicase"/>
</dbReference>
<dbReference type="PANTHER" id="PTHR12131:SF1">
    <property type="entry name" value="ATP-DEPENDENT RNA HELICASE SUPV3L1, MITOCHONDRIAL-RELATED"/>
    <property type="match status" value="1"/>
</dbReference>
<dbReference type="InterPro" id="IPR027417">
    <property type="entry name" value="P-loop_NTPase"/>
</dbReference>
<protein>
    <recommendedName>
        <fullName evidence="4">RNA helicase</fullName>
        <ecNumber evidence="4">3.6.4.13</ecNumber>
    </recommendedName>
</protein>
<dbReference type="EMBL" id="CAIX01000256">
    <property type="protein sequence ID" value="CCI48914.1"/>
    <property type="molecule type" value="Genomic_DNA"/>
</dbReference>
<evidence type="ECO:0000256" key="2">
    <source>
        <dbReference type="ARBA" id="ARBA00001946"/>
    </source>
</evidence>
<name>A0A024GRG4_9STRA</name>
<evidence type="ECO:0000256" key="12">
    <source>
        <dbReference type="SAM" id="MobiDB-lite"/>
    </source>
</evidence>
<organism evidence="14 15">
    <name type="scientific">Albugo candida</name>
    <dbReference type="NCBI Taxonomy" id="65357"/>
    <lineage>
        <taxon>Eukaryota</taxon>
        <taxon>Sar</taxon>
        <taxon>Stramenopiles</taxon>
        <taxon>Oomycota</taxon>
        <taxon>Peronosporomycetes</taxon>
        <taxon>Albuginales</taxon>
        <taxon>Albuginaceae</taxon>
        <taxon>Albugo</taxon>
    </lineage>
</organism>
<evidence type="ECO:0000259" key="13">
    <source>
        <dbReference type="PROSITE" id="PS51194"/>
    </source>
</evidence>
<dbReference type="Pfam" id="PF18147">
    <property type="entry name" value="Suv3_C_1"/>
    <property type="match status" value="1"/>
</dbReference>
<comment type="subcellular location">
    <subcellularLocation>
        <location evidence="3">Mitochondrion</location>
    </subcellularLocation>
</comment>
<dbReference type="GO" id="GO:0003724">
    <property type="term" value="F:RNA helicase activity"/>
    <property type="evidence" value="ECO:0007669"/>
    <property type="project" value="UniProtKB-EC"/>
</dbReference>
<dbReference type="OrthoDB" id="6692397at2759"/>
<reference evidence="14 15" key="1">
    <citation type="submission" date="2012-05" db="EMBL/GenBank/DDBJ databases">
        <title>Recombination and specialization in a pathogen metapopulation.</title>
        <authorList>
            <person name="Gardiner A."/>
            <person name="Kemen E."/>
            <person name="Schultz-Larsen T."/>
            <person name="MacLean D."/>
            <person name="Van Oosterhout C."/>
            <person name="Jones J.D.G."/>
        </authorList>
    </citation>
    <scope>NUCLEOTIDE SEQUENCE [LARGE SCALE GENOMIC DNA]</scope>
    <source>
        <strain evidence="14 15">Ac Nc2</strain>
    </source>
</reference>
<evidence type="ECO:0000256" key="4">
    <source>
        <dbReference type="ARBA" id="ARBA00012552"/>
    </source>
</evidence>
<evidence type="ECO:0000256" key="6">
    <source>
        <dbReference type="ARBA" id="ARBA00022801"/>
    </source>
</evidence>
<comment type="catalytic activity">
    <reaction evidence="11">
        <text>ATP + H2O = ADP + phosphate + H(+)</text>
        <dbReference type="Rhea" id="RHEA:13065"/>
        <dbReference type="ChEBI" id="CHEBI:15377"/>
        <dbReference type="ChEBI" id="CHEBI:15378"/>
        <dbReference type="ChEBI" id="CHEBI:30616"/>
        <dbReference type="ChEBI" id="CHEBI:43474"/>
        <dbReference type="ChEBI" id="CHEBI:456216"/>
        <dbReference type="EC" id="3.6.4.13"/>
    </reaction>
</comment>
<evidence type="ECO:0000313" key="14">
    <source>
        <dbReference type="EMBL" id="CCI48914.1"/>
    </source>
</evidence>
<accession>A0A024GRG4</accession>
<keyword evidence="8" id="KW-0067">ATP-binding</keyword>
<evidence type="ECO:0000313" key="15">
    <source>
        <dbReference type="Proteomes" id="UP000053237"/>
    </source>
</evidence>